<keyword evidence="5" id="KW-1185">Reference proteome</keyword>
<organism evidence="4 5">
    <name type="scientific">Artemisia annua</name>
    <name type="common">Sweet wormwood</name>
    <dbReference type="NCBI Taxonomy" id="35608"/>
    <lineage>
        <taxon>Eukaryota</taxon>
        <taxon>Viridiplantae</taxon>
        <taxon>Streptophyta</taxon>
        <taxon>Embryophyta</taxon>
        <taxon>Tracheophyta</taxon>
        <taxon>Spermatophyta</taxon>
        <taxon>Magnoliopsida</taxon>
        <taxon>eudicotyledons</taxon>
        <taxon>Gunneridae</taxon>
        <taxon>Pentapetalae</taxon>
        <taxon>asterids</taxon>
        <taxon>campanulids</taxon>
        <taxon>Asterales</taxon>
        <taxon>Asteraceae</taxon>
        <taxon>Asteroideae</taxon>
        <taxon>Anthemideae</taxon>
        <taxon>Artemisiinae</taxon>
        <taxon>Artemisia</taxon>
    </lineage>
</organism>
<dbReference type="STRING" id="35608.A0A2U1PZM0"/>
<proteinExistence type="predicted"/>
<dbReference type="InterPro" id="IPR044788">
    <property type="entry name" value="X8_dom_prot"/>
</dbReference>
<keyword evidence="1 2" id="KW-0732">Signal</keyword>
<dbReference type="AlphaFoldDB" id="A0A2U1PZM0"/>
<dbReference type="PROSITE" id="PS51257">
    <property type="entry name" value="PROKAR_LIPOPROTEIN"/>
    <property type="match status" value="1"/>
</dbReference>
<dbReference type="EMBL" id="PKPP01000566">
    <property type="protein sequence ID" value="PWA91167.1"/>
    <property type="molecule type" value="Genomic_DNA"/>
</dbReference>
<protein>
    <submittedName>
        <fullName evidence="4">Major pollen allergen Ole e 10</fullName>
    </submittedName>
</protein>
<dbReference type="GO" id="GO:0009506">
    <property type="term" value="C:plasmodesma"/>
    <property type="evidence" value="ECO:0007669"/>
    <property type="project" value="UniProtKB-ARBA"/>
</dbReference>
<evidence type="ECO:0000259" key="3">
    <source>
        <dbReference type="SMART" id="SM00768"/>
    </source>
</evidence>
<evidence type="ECO:0000313" key="4">
    <source>
        <dbReference type="EMBL" id="PWA91167.1"/>
    </source>
</evidence>
<feature type="chain" id="PRO_5015451879" evidence="2">
    <location>
        <begin position="27"/>
        <end position="107"/>
    </location>
</feature>
<gene>
    <name evidence="4" type="ORF">CTI12_AA092980</name>
</gene>
<evidence type="ECO:0000256" key="1">
    <source>
        <dbReference type="ARBA" id="ARBA00022729"/>
    </source>
</evidence>
<comment type="caution">
    <text evidence="4">The sequence shown here is derived from an EMBL/GenBank/DDBJ whole genome shotgun (WGS) entry which is preliminary data.</text>
</comment>
<sequence>MAKTAHSLYFLGFFICFIVSFSCVKGKTWCVAQVGAPKDRLNAFINEVCPHLACGPIRRGGKCFEPDNAYNHGSYALNLNYRFNGQCDLSFATLAVTDPSFLGCHYP</sequence>
<feature type="signal peptide" evidence="2">
    <location>
        <begin position="1"/>
        <end position="26"/>
    </location>
</feature>
<dbReference type="PANTHER" id="PTHR31044">
    <property type="entry name" value="BETA-1,3 GLUCANASE"/>
    <property type="match status" value="1"/>
</dbReference>
<dbReference type="SMART" id="SM00768">
    <property type="entry name" value="X8"/>
    <property type="match status" value="1"/>
</dbReference>
<dbReference type="Pfam" id="PF07983">
    <property type="entry name" value="X8"/>
    <property type="match status" value="1"/>
</dbReference>
<evidence type="ECO:0000256" key="2">
    <source>
        <dbReference type="SAM" id="SignalP"/>
    </source>
</evidence>
<feature type="domain" description="X8" evidence="3">
    <location>
        <begin position="28"/>
        <end position="106"/>
    </location>
</feature>
<accession>A0A2U1PZM0</accession>
<dbReference type="OrthoDB" id="1928574at2759"/>
<reference evidence="4 5" key="1">
    <citation type="journal article" date="2018" name="Mol. Plant">
        <title>The genome of Artemisia annua provides insight into the evolution of Asteraceae family and artemisinin biosynthesis.</title>
        <authorList>
            <person name="Shen Q."/>
            <person name="Zhang L."/>
            <person name="Liao Z."/>
            <person name="Wang S."/>
            <person name="Yan T."/>
            <person name="Shi P."/>
            <person name="Liu M."/>
            <person name="Fu X."/>
            <person name="Pan Q."/>
            <person name="Wang Y."/>
            <person name="Lv Z."/>
            <person name="Lu X."/>
            <person name="Zhang F."/>
            <person name="Jiang W."/>
            <person name="Ma Y."/>
            <person name="Chen M."/>
            <person name="Hao X."/>
            <person name="Li L."/>
            <person name="Tang Y."/>
            <person name="Lv G."/>
            <person name="Zhou Y."/>
            <person name="Sun X."/>
            <person name="Brodelius P.E."/>
            <person name="Rose J.K.C."/>
            <person name="Tang K."/>
        </authorList>
    </citation>
    <scope>NUCLEOTIDE SEQUENCE [LARGE SCALE GENOMIC DNA]</scope>
    <source>
        <strain evidence="5">cv. Huhao1</strain>
        <tissue evidence="4">Leaf</tissue>
    </source>
</reference>
<dbReference type="Proteomes" id="UP000245207">
    <property type="component" value="Unassembled WGS sequence"/>
</dbReference>
<name>A0A2U1PZM0_ARTAN</name>
<dbReference type="InterPro" id="IPR012946">
    <property type="entry name" value="X8"/>
</dbReference>
<evidence type="ECO:0000313" key="5">
    <source>
        <dbReference type="Proteomes" id="UP000245207"/>
    </source>
</evidence>
<dbReference type="PANTHER" id="PTHR31044:SF147">
    <property type="entry name" value="CARBOHYDRATE-BINDING X8 DOMAIN PROTEIN"/>
    <property type="match status" value="1"/>
</dbReference>